<sequence>MKKTFIKKLGNYDNPVFSRLAKVFELIILNFLWVAASLPIITIGSATAAMYYTIAKHIRHERGTLVKSFIASFRENLLPGIALTTILAAIVAFLFVDYYCYPFLGEGSVSGSIYLLLLVALATFVLLAVPYVFPVLSRFHVSVLGCIRYSLSFALRYLPWSLLMAAFMAGFVYSVLVIPHLLFVLPSLLGYVSSFFCERAFREQIAGDGGGEDGRDIPEWYEE</sequence>
<gene>
    <name evidence="2" type="ORF">IAB77_01655</name>
</gene>
<name>A0A9D1CRM9_9FIRM</name>
<evidence type="ECO:0000256" key="1">
    <source>
        <dbReference type="SAM" id="Phobius"/>
    </source>
</evidence>
<feature type="transmembrane region" description="Helical" evidence="1">
    <location>
        <begin position="111"/>
        <end position="136"/>
    </location>
</feature>
<reference evidence="2" key="2">
    <citation type="journal article" date="2021" name="PeerJ">
        <title>Extensive microbial diversity within the chicken gut microbiome revealed by metagenomics and culture.</title>
        <authorList>
            <person name="Gilroy R."/>
            <person name="Ravi A."/>
            <person name="Getino M."/>
            <person name="Pursley I."/>
            <person name="Horton D.L."/>
            <person name="Alikhan N.F."/>
            <person name="Baker D."/>
            <person name="Gharbi K."/>
            <person name="Hall N."/>
            <person name="Watson M."/>
            <person name="Adriaenssens E.M."/>
            <person name="Foster-Nyarko E."/>
            <person name="Jarju S."/>
            <person name="Secka A."/>
            <person name="Antonio M."/>
            <person name="Oren A."/>
            <person name="Chaudhuri R.R."/>
            <person name="La Ragione R."/>
            <person name="Hildebrand F."/>
            <person name="Pallen M.J."/>
        </authorList>
    </citation>
    <scope>NUCLEOTIDE SEQUENCE</scope>
    <source>
        <strain evidence="2">ChiBcolR7-354</strain>
    </source>
</reference>
<accession>A0A9D1CRM9</accession>
<reference evidence="2" key="1">
    <citation type="submission" date="2020-10" db="EMBL/GenBank/DDBJ databases">
        <authorList>
            <person name="Gilroy R."/>
        </authorList>
    </citation>
    <scope>NUCLEOTIDE SEQUENCE</scope>
    <source>
        <strain evidence="2">ChiBcolR7-354</strain>
    </source>
</reference>
<keyword evidence="1" id="KW-1133">Transmembrane helix</keyword>
<feature type="transmembrane region" description="Helical" evidence="1">
    <location>
        <begin position="76"/>
        <end position="99"/>
    </location>
</feature>
<evidence type="ECO:0000313" key="2">
    <source>
        <dbReference type="EMBL" id="HIQ77947.1"/>
    </source>
</evidence>
<dbReference type="Pfam" id="PF04854">
    <property type="entry name" value="DUF624"/>
    <property type="match status" value="1"/>
</dbReference>
<dbReference type="EMBL" id="DVGA01000022">
    <property type="protein sequence ID" value="HIQ77947.1"/>
    <property type="molecule type" value="Genomic_DNA"/>
</dbReference>
<keyword evidence="1" id="KW-0472">Membrane</keyword>
<keyword evidence="1" id="KW-0812">Transmembrane</keyword>
<protein>
    <submittedName>
        <fullName evidence="2">YesL family protein</fullName>
    </submittedName>
</protein>
<proteinExistence type="predicted"/>
<dbReference type="Proteomes" id="UP000824262">
    <property type="component" value="Unassembled WGS sequence"/>
</dbReference>
<dbReference type="AlphaFoldDB" id="A0A9D1CRM9"/>
<comment type="caution">
    <text evidence="2">The sequence shown here is derived from an EMBL/GenBank/DDBJ whole genome shotgun (WGS) entry which is preliminary data.</text>
</comment>
<feature type="transmembrane region" description="Helical" evidence="1">
    <location>
        <begin position="27"/>
        <end position="55"/>
    </location>
</feature>
<evidence type="ECO:0000313" key="3">
    <source>
        <dbReference type="Proteomes" id="UP000824262"/>
    </source>
</evidence>
<dbReference type="InterPro" id="IPR006938">
    <property type="entry name" value="DUF624"/>
</dbReference>
<organism evidence="2 3">
    <name type="scientific">Candidatus Scatomorpha intestinavium</name>
    <dbReference type="NCBI Taxonomy" id="2840922"/>
    <lineage>
        <taxon>Bacteria</taxon>
        <taxon>Bacillati</taxon>
        <taxon>Bacillota</taxon>
        <taxon>Clostridia</taxon>
        <taxon>Eubacteriales</taxon>
        <taxon>Candidatus Scatomorpha</taxon>
    </lineage>
</organism>
<feature type="transmembrane region" description="Helical" evidence="1">
    <location>
        <begin position="157"/>
        <end position="185"/>
    </location>
</feature>